<sequence>MTVRYQAALRTDVGRIIMIPGQNAMLYYLTGAIFAKASSEATD</sequence>
<reference evidence="1 2" key="1">
    <citation type="journal article" date="2012" name="J. Bacteriol.">
        <title>Genome Sequence of the Protease-Producing Bacterium Rheinheimera nanhaiensis E407-8T, Isolated from Deep-Sea Sediment of the South China Sea.</title>
        <authorList>
            <person name="Zhang X.-Y."/>
            <person name="Zhang Y.-J."/>
            <person name="Qin Q.-L."/>
            <person name="Xie B.-B."/>
            <person name="Chen X.-L."/>
            <person name="Zhou B.-C."/>
            <person name="Zhang Y.-Z."/>
        </authorList>
    </citation>
    <scope>NUCLEOTIDE SEQUENCE [LARGE SCALE GENOMIC DNA]</scope>
    <source>
        <strain evidence="1 2">E407-8</strain>
    </source>
</reference>
<protein>
    <submittedName>
        <fullName evidence="1">Uncharacterized protein</fullName>
    </submittedName>
</protein>
<name>I1E0G4_9GAMM</name>
<evidence type="ECO:0000313" key="1">
    <source>
        <dbReference type="EMBL" id="GAB59792.1"/>
    </source>
</evidence>
<evidence type="ECO:0000313" key="2">
    <source>
        <dbReference type="Proteomes" id="UP000004374"/>
    </source>
</evidence>
<proteinExistence type="predicted"/>
<dbReference type="Proteomes" id="UP000004374">
    <property type="component" value="Unassembled WGS sequence"/>
</dbReference>
<keyword evidence="2" id="KW-1185">Reference proteome</keyword>
<gene>
    <name evidence="1" type="ORF">RNAN_2804</name>
</gene>
<dbReference type="AlphaFoldDB" id="I1E0G4"/>
<organism evidence="1 2">
    <name type="scientific">Rheinheimera nanhaiensis E407-8</name>
    <dbReference type="NCBI Taxonomy" id="562729"/>
    <lineage>
        <taxon>Bacteria</taxon>
        <taxon>Pseudomonadati</taxon>
        <taxon>Pseudomonadota</taxon>
        <taxon>Gammaproteobacteria</taxon>
        <taxon>Chromatiales</taxon>
        <taxon>Chromatiaceae</taxon>
        <taxon>Rheinheimera</taxon>
    </lineage>
</organism>
<dbReference type="EMBL" id="BAFK01000017">
    <property type="protein sequence ID" value="GAB59792.1"/>
    <property type="molecule type" value="Genomic_DNA"/>
</dbReference>
<accession>I1E0G4</accession>
<comment type="caution">
    <text evidence="1">The sequence shown here is derived from an EMBL/GenBank/DDBJ whole genome shotgun (WGS) entry which is preliminary data.</text>
</comment>